<keyword evidence="6 13" id="KW-0963">Cytoplasm</keyword>
<dbReference type="Pfam" id="PF02569">
    <property type="entry name" value="Pantoate_ligase"/>
    <property type="match status" value="1"/>
</dbReference>
<evidence type="ECO:0000256" key="3">
    <source>
        <dbReference type="ARBA" id="ARBA00009256"/>
    </source>
</evidence>
<proteinExistence type="inferred from homology"/>
<comment type="similarity">
    <text evidence="3 13">Belongs to the pantothenate synthetase family.</text>
</comment>
<gene>
    <name evidence="13" type="primary">panC</name>
    <name evidence="14" type="ORF">G0P99_13560</name>
</gene>
<evidence type="ECO:0000256" key="12">
    <source>
        <dbReference type="ARBA" id="ARBA00055042"/>
    </source>
</evidence>
<evidence type="ECO:0000256" key="7">
    <source>
        <dbReference type="ARBA" id="ARBA00022598"/>
    </source>
</evidence>
<dbReference type="GO" id="GO:0015940">
    <property type="term" value="P:pantothenate biosynthetic process"/>
    <property type="evidence" value="ECO:0007669"/>
    <property type="project" value="UniProtKB-UniRule"/>
</dbReference>
<evidence type="ECO:0000256" key="4">
    <source>
        <dbReference type="ARBA" id="ARBA00012219"/>
    </source>
</evidence>
<feature type="binding site" evidence="13">
    <location>
        <begin position="186"/>
        <end position="189"/>
    </location>
    <ligand>
        <name>ATP</name>
        <dbReference type="ChEBI" id="CHEBI:30616"/>
    </ligand>
</feature>
<dbReference type="GO" id="GO:0004592">
    <property type="term" value="F:pantoate-beta-alanine ligase activity"/>
    <property type="evidence" value="ECO:0007669"/>
    <property type="project" value="UniProtKB-UniRule"/>
</dbReference>
<dbReference type="InterPro" id="IPR042176">
    <property type="entry name" value="Pantoate_ligase_C"/>
</dbReference>
<comment type="miscellaneous">
    <text evidence="13">The reaction proceeds by a bi uni uni bi ping pong mechanism.</text>
</comment>
<evidence type="ECO:0000256" key="11">
    <source>
        <dbReference type="ARBA" id="ARBA00048258"/>
    </source>
</evidence>
<feature type="binding site" evidence="13">
    <location>
        <position position="155"/>
    </location>
    <ligand>
        <name>(R)-pantoate</name>
        <dbReference type="ChEBI" id="CHEBI:15980"/>
    </ligand>
</feature>
<dbReference type="UniPathway" id="UPA00028">
    <property type="reaction ID" value="UER00005"/>
</dbReference>
<comment type="pathway">
    <text evidence="2 13">Cofactor biosynthesis; (R)-pantothenate biosynthesis; (R)-pantothenate from (R)-pantoate and beta-alanine: step 1/1.</text>
</comment>
<feature type="binding site" evidence="13">
    <location>
        <position position="63"/>
    </location>
    <ligand>
        <name>beta-alanine</name>
        <dbReference type="ChEBI" id="CHEBI:57966"/>
    </ligand>
</feature>
<evidence type="ECO:0000256" key="10">
    <source>
        <dbReference type="ARBA" id="ARBA00022840"/>
    </source>
</evidence>
<dbReference type="InterPro" id="IPR004821">
    <property type="entry name" value="Cyt_trans-like"/>
</dbReference>
<dbReference type="SUPFAM" id="SSF52374">
    <property type="entry name" value="Nucleotidylyl transferase"/>
    <property type="match status" value="1"/>
</dbReference>
<dbReference type="GO" id="GO:0005524">
    <property type="term" value="F:ATP binding"/>
    <property type="evidence" value="ECO:0007669"/>
    <property type="project" value="UniProtKB-KW"/>
</dbReference>
<dbReference type="EMBL" id="JAAGOX010000022">
    <property type="protein sequence ID" value="NDW45990.1"/>
    <property type="molecule type" value="Genomic_DNA"/>
</dbReference>
<evidence type="ECO:0000256" key="2">
    <source>
        <dbReference type="ARBA" id="ARBA00004990"/>
    </source>
</evidence>
<dbReference type="PANTHER" id="PTHR21299:SF1">
    <property type="entry name" value="PANTOATE--BETA-ALANINE LIGASE"/>
    <property type="match status" value="1"/>
</dbReference>
<feature type="binding site" evidence="13">
    <location>
        <begin position="32"/>
        <end position="39"/>
    </location>
    <ligand>
        <name>ATP</name>
        <dbReference type="ChEBI" id="CHEBI:30616"/>
    </ligand>
</feature>
<dbReference type="InterPro" id="IPR014729">
    <property type="entry name" value="Rossmann-like_a/b/a_fold"/>
</dbReference>
<keyword evidence="10 13" id="KW-0067">ATP-binding</keyword>
<protein>
    <recommendedName>
        <fullName evidence="5 13">Pantothenate synthetase</fullName>
        <shortName evidence="13">PS</shortName>
        <ecNumber evidence="4 13">6.3.2.1</ecNumber>
    </recommendedName>
    <alternativeName>
        <fullName evidence="13">Pantoate--beta-alanine ligase</fullName>
    </alternativeName>
    <alternativeName>
        <fullName evidence="13">Pantoate-activating enzyme</fullName>
    </alternativeName>
</protein>
<evidence type="ECO:0000256" key="1">
    <source>
        <dbReference type="ARBA" id="ARBA00004496"/>
    </source>
</evidence>
<name>A0A6B2NS40_9RHOB</name>
<evidence type="ECO:0000256" key="5">
    <source>
        <dbReference type="ARBA" id="ARBA00014155"/>
    </source>
</evidence>
<dbReference type="CDD" id="cd00560">
    <property type="entry name" value="PanC"/>
    <property type="match status" value="1"/>
</dbReference>
<keyword evidence="7 13" id="KW-0436">Ligase</keyword>
<reference evidence="14" key="1">
    <citation type="submission" date="2020-02" db="EMBL/GenBank/DDBJ databases">
        <title>Delineation of the pyrene-degrading pathway in Roseobacter clade bacteria by genomic analysis.</title>
        <authorList>
            <person name="Zhou H."/>
            <person name="Wang H."/>
        </authorList>
    </citation>
    <scope>NUCLEOTIDE SEQUENCE</scope>
    <source>
        <strain evidence="14">PrR005</strain>
    </source>
</reference>
<comment type="catalytic activity">
    <reaction evidence="11 13">
        <text>(R)-pantoate + beta-alanine + ATP = (R)-pantothenate + AMP + diphosphate + H(+)</text>
        <dbReference type="Rhea" id="RHEA:10912"/>
        <dbReference type="ChEBI" id="CHEBI:15378"/>
        <dbReference type="ChEBI" id="CHEBI:15980"/>
        <dbReference type="ChEBI" id="CHEBI:29032"/>
        <dbReference type="ChEBI" id="CHEBI:30616"/>
        <dbReference type="ChEBI" id="CHEBI:33019"/>
        <dbReference type="ChEBI" id="CHEBI:57966"/>
        <dbReference type="ChEBI" id="CHEBI:456215"/>
        <dbReference type="EC" id="6.3.2.1"/>
    </reaction>
</comment>
<dbReference type="FunFam" id="3.40.50.620:FF:000114">
    <property type="entry name" value="Pantothenate synthetase"/>
    <property type="match status" value="1"/>
</dbReference>
<feature type="binding site" evidence="13">
    <location>
        <position position="178"/>
    </location>
    <ligand>
        <name>ATP</name>
        <dbReference type="ChEBI" id="CHEBI:30616"/>
    </ligand>
</feature>
<dbReference type="NCBIfam" id="TIGR00018">
    <property type="entry name" value="panC"/>
    <property type="match status" value="1"/>
</dbReference>
<accession>A0A6B2NS40</accession>
<dbReference type="EC" id="6.3.2.1" evidence="4 13"/>
<dbReference type="HAMAP" id="MF_00158">
    <property type="entry name" value="PanC"/>
    <property type="match status" value="1"/>
</dbReference>
<comment type="subunit">
    <text evidence="13">Homodimer.</text>
</comment>
<dbReference type="Gene3D" id="3.30.1300.10">
    <property type="entry name" value="Pantoate-beta-alanine ligase, C-terminal domain"/>
    <property type="match status" value="1"/>
</dbReference>
<dbReference type="InterPro" id="IPR003721">
    <property type="entry name" value="Pantoate_ligase"/>
</dbReference>
<dbReference type="NCBIfam" id="TIGR00125">
    <property type="entry name" value="cyt_tran_rel"/>
    <property type="match status" value="1"/>
</dbReference>
<keyword evidence="8 13" id="KW-0566">Pantothenate biosynthesis</keyword>
<keyword evidence="9 13" id="KW-0547">Nucleotide-binding</keyword>
<evidence type="ECO:0000256" key="13">
    <source>
        <dbReference type="HAMAP-Rule" id="MF_00158"/>
    </source>
</evidence>
<dbReference type="AlphaFoldDB" id="A0A6B2NS40"/>
<sequence length="285" mass="30683">MSAPILRKLADLRATTAGWKRAGESIGVVPTMGALHDGHLSLVAAAKAACDRVVVTIFVNPKQFNSPEDLTKYPRTEEADAAKLAPYGVDVTYVPDPDQIYPEGFATTVSVSDLTDVMEGAFRPGHFDGVATVVAKLFLQTGADRAFFGEKDYQQMMLVTRMAQDLDIPITVIGCPTVREPSGLAMSSRNARLSAEGLDRAGRLFPVMRRVAERLAAGASFGDLSSGARETLGEAGFVDIEYFELRAADSLRALDRPTEPARLLVAAWLDGVRLIDNIAVPQLSD</sequence>
<comment type="subcellular location">
    <subcellularLocation>
        <location evidence="1 13">Cytoplasm</location>
    </subcellularLocation>
</comment>
<comment type="caution">
    <text evidence="14">The sequence shown here is derived from an EMBL/GenBank/DDBJ whole genome shotgun (WGS) entry which is preliminary data.</text>
</comment>
<evidence type="ECO:0000256" key="6">
    <source>
        <dbReference type="ARBA" id="ARBA00022490"/>
    </source>
</evidence>
<evidence type="ECO:0000313" key="14">
    <source>
        <dbReference type="EMBL" id="NDW45990.1"/>
    </source>
</evidence>
<comment type="function">
    <text evidence="12 13">Catalyzes the condensation of pantoate with beta-alanine in an ATP-dependent reaction via a pantoyl-adenylate intermediate.</text>
</comment>
<evidence type="ECO:0000256" key="8">
    <source>
        <dbReference type="ARBA" id="ARBA00022655"/>
    </source>
</evidence>
<evidence type="ECO:0000256" key="9">
    <source>
        <dbReference type="ARBA" id="ARBA00022741"/>
    </source>
</evidence>
<dbReference type="RefSeq" id="WP_164130664.1">
    <property type="nucleotide sequence ID" value="NZ_JAAGOX010000022.1"/>
</dbReference>
<organism evidence="14">
    <name type="scientific">Ruegeria sp. PrR005</name>
    <dbReference type="NCBI Taxonomy" id="2706882"/>
    <lineage>
        <taxon>Bacteria</taxon>
        <taxon>Pseudomonadati</taxon>
        <taxon>Pseudomonadota</taxon>
        <taxon>Alphaproteobacteria</taxon>
        <taxon>Rhodobacterales</taxon>
        <taxon>Roseobacteraceae</taxon>
        <taxon>Ruegeria</taxon>
    </lineage>
</organism>
<dbReference type="PANTHER" id="PTHR21299">
    <property type="entry name" value="CYTIDYLATE KINASE/PANTOATE-BETA-ALANINE LIGASE"/>
    <property type="match status" value="1"/>
</dbReference>
<feature type="active site" description="Proton donor" evidence="13">
    <location>
        <position position="39"/>
    </location>
</feature>
<dbReference type="Gene3D" id="3.40.50.620">
    <property type="entry name" value="HUPs"/>
    <property type="match status" value="1"/>
</dbReference>
<feature type="binding site" evidence="13">
    <location>
        <begin position="149"/>
        <end position="152"/>
    </location>
    <ligand>
        <name>ATP</name>
        <dbReference type="ChEBI" id="CHEBI:30616"/>
    </ligand>
</feature>
<dbReference type="GO" id="GO:0005829">
    <property type="term" value="C:cytosol"/>
    <property type="evidence" value="ECO:0007669"/>
    <property type="project" value="TreeGrafter"/>
</dbReference>
<feature type="binding site" evidence="13">
    <location>
        <position position="63"/>
    </location>
    <ligand>
        <name>(R)-pantoate</name>
        <dbReference type="ChEBI" id="CHEBI:15980"/>
    </ligand>
</feature>